<name>A0ABN2YJN6_9ACTN</name>
<keyword evidence="2" id="KW-1133">Transmembrane helix</keyword>
<sequence>MDALRRRGGVRLISGLTALAAAVGLVLLPTGGGGASAADGDDSAKTVKARAGSEFEGLEVTVHKTQKLRDEGVRVTWKGGKPTTTTTGQHNYLQLMQCWGDENTGPEGPDREHCDFGFGGLEAGAFVGGRRVGFAETGNQYDPAETEYPYTSSGVGFVPFQPVDGGATDVHDSTSYFGPTTSNAQPFTMTSTEGTGETVFEMRSASESDWLGCGAEVQGQGPRPCWLVIVPRGEHQTDGSLAGPSQDLTSSALSTTNWNQRMAVKLDFQSVEGTCALGQDERGVTGTEMVEEAALSWNRILCASSDSTYSYSQATDVQGREAASPSGELGLAAASAEPSEGDPPLVHAPVALSGLAVGYFFEEMNGVPVKRLRLNPRLIAKLLTNSYRLDVPDGDVVDKDYIRDEDGKVIETIDVPRQPHVADNPRSLLEDPEFYELNPHLEGRFKTAVTAPEGLIVPADASDMTVQLWRWLQSDDDARAFFSGKADEWGMKINSYYKDLDLPLDYYPQSDPSEGVPRTCLSECKEREERYRLSDLRPYGESLHGIAKDVRRGRSGVATTWDHQGDPEGLTENNPQNVGMRIQLGLVDTASADRYGLQTAELPDADGNWVSPTESALLKGAGAMKADKSGVLGLDPADADDGAYPLTSLTHAIASTGMEKTVRKDYADYIRYAVGRGQTPGLSNGQLPYGYAPLPDNLRDQARNAADALEAGHTPDGGGDSGGTGGSAGAGGAGGAGGSGGLDGGAGDGLSGGTDGSATGGGEDGGGGAGDSGGDGDNPASNQGDVADADNVAQTGPSTPETILGIIRWVLLAVLILAVASALAGPALMRLAAVRAARAQGIADSPG</sequence>
<keyword evidence="2" id="KW-0812">Transmembrane</keyword>
<feature type="region of interest" description="Disordered" evidence="1">
    <location>
        <begin position="709"/>
        <end position="794"/>
    </location>
</feature>
<feature type="region of interest" description="Disordered" evidence="1">
    <location>
        <begin position="319"/>
        <end position="342"/>
    </location>
</feature>
<feature type="transmembrane region" description="Helical" evidence="2">
    <location>
        <begin position="806"/>
        <end position="828"/>
    </location>
</feature>
<protein>
    <recommendedName>
        <fullName evidence="5">PBP domain-containing protein</fullName>
    </recommendedName>
</protein>
<comment type="caution">
    <text evidence="3">The sequence shown here is derived from an EMBL/GenBank/DDBJ whole genome shotgun (WGS) entry which is preliminary data.</text>
</comment>
<evidence type="ECO:0000313" key="3">
    <source>
        <dbReference type="EMBL" id="GAA2128273.1"/>
    </source>
</evidence>
<evidence type="ECO:0008006" key="5">
    <source>
        <dbReference type="Google" id="ProtNLM"/>
    </source>
</evidence>
<dbReference type="Gene3D" id="3.40.190.10">
    <property type="entry name" value="Periplasmic binding protein-like II"/>
    <property type="match status" value="2"/>
</dbReference>
<keyword evidence="4" id="KW-1185">Reference proteome</keyword>
<feature type="region of interest" description="Disordered" evidence="1">
    <location>
        <begin position="557"/>
        <end position="576"/>
    </location>
</feature>
<organism evidence="3 4">
    <name type="scientific">Streptomyces synnematoformans</name>
    <dbReference type="NCBI Taxonomy" id="415721"/>
    <lineage>
        <taxon>Bacteria</taxon>
        <taxon>Bacillati</taxon>
        <taxon>Actinomycetota</taxon>
        <taxon>Actinomycetes</taxon>
        <taxon>Kitasatosporales</taxon>
        <taxon>Streptomycetaceae</taxon>
        <taxon>Streptomyces</taxon>
    </lineage>
</organism>
<feature type="region of interest" description="Disordered" evidence="1">
    <location>
        <begin position="677"/>
        <end position="696"/>
    </location>
</feature>
<gene>
    <name evidence="3" type="ORF">GCM10009802_35440</name>
</gene>
<feature type="compositionally biased region" description="Gly residues" evidence="1">
    <location>
        <begin position="715"/>
        <end position="776"/>
    </location>
</feature>
<proteinExistence type="predicted"/>
<evidence type="ECO:0000313" key="4">
    <source>
        <dbReference type="Proteomes" id="UP001500443"/>
    </source>
</evidence>
<evidence type="ECO:0000256" key="1">
    <source>
        <dbReference type="SAM" id="MobiDB-lite"/>
    </source>
</evidence>
<reference evidence="3 4" key="1">
    <citation type="journal article" date="2019" name="Int. J. Syst. Evol. Microbiol.">
        <title>The Global Catalogue of Microorganisms (GCM) 10K type strain sequencing project: providing services to taxonomists for standard genome sequencing and annotation.</title>
        <authorList>
            <consortium name="The Broad Institute Genomics Platform"/>
            <consortium name="The Broad Institute Genome Sequencing Center for Infectious Disease"/>
            <person name="Wu L."/>
            <person name="Ma J."/>
        </authorList>
    </citation>
    <scope>NUCLEOTIDE SEQUENCE [LARGE SCALE GENOMIC DNA]</scope>
    <source>
        <strain evidence="3 4">JCM 15481</strain>
    </source>
</reference>
<dbReference type="Proteomes" id="UP001500443">
    <property type="component" value="Unassembled WGS sequence"/>
</dbReference>
<dbReference type="RefSeq" id="WP_344290979.1">
    <property type="nucleotide sequence ID" value="NZ_BAAAPF010000113.1"/>
</dbReference>
<accession>A0ABN2YJN6</accession>
<dbReference type="SUPFAM" id="SSF53850">
    <property type="entry name" value="Periplasmic binding protein-like II"/>
    <property type="match status" value="1"/>
</dbReference>
<keyword evidence="2" id="KW-0472">Membrane</keyword>
<evidence type="ECO:0000256" key="2">
    <source>
        <dbReference type="SAM" id="Phobius"/>
    </source>
</evidence>
<dbReference type="EMBL" id="BAAAPF010000113">
    <property type="protein sequence ID" value="GAA2128273.1"/>
    <property type="molecule type" value="Genomic_DNA"/>
</dbReference>